<feature type="domain" description="ABC1 atypical kinase-like" evidence="2">
    <location>
        <begin position="178"/>
        <end position="344"/>
    </location>
</feature>
<dbReference type="EMBL" id="JATAAI010000015">
    <property type="protein sequence ID" value="KAK1740470.1"/>
    <property type="molecule type" value="Genomic_DNA"/>
</dbReference>
<evidence type="ECO:0000313" key="3">
    <source>
        <dbReference type="EMBL" id="KAK1740470.1"/>
    </source>
</evidence>
<dbReference type="Proteomes" id="UP001224775">
    <property type="component" value="Unassembled WGS sequence"/>
</dbReference>
<proteinExistence type="predicted"/>
<keyword evidence="4" id="KW-1185">Reference proteome</keyword>
<name>A0AAD8Y7E6_9STRA</name>
<feature type="domain" description="ABC1 atypical kinase-like" evidence="2">
    <location>
        <begin position="443"/>
        <end position="527"/>
    </location>
</feature>
<evidence type="ECO:0000259" key="2">
    <source>
        <dbReference type="Pfam" id="PF03109"/>
    </source>
</evidence>
<dbReference type="AlphaFoldDB" id="A0AAD8Y7E6"/>
<dbReference type="InterPro" id="IPR011009">
    <property type="entry name" value="Kinase-like_dom_sf"/>
</dbReference>
<keyword evidence="3" id="KW-0418">Kinase</keyword>
<dbReference type="InterPro" id="IPR051130">
    <property type="entry name" value="Mito_struct-func_regulator"/>
</dbReference>
<dbReference type="Pfam" id="PF03109">
    <property type="entry name" value="ABC1"/>
    <property type="match status" value="2"/>
</dbReference>
<gene>
    <name evidence="3" type="ORF">QTG54_008565</name>
</gene>
<reference evidence="3" key="1">
    <citation type="submission" date="2023-06" db="EMBL/GenBank/DDBJ databases">
        <title>Survivors Of The Sea: Transcriptome response of Skeletonema marinoi to long-term dormancy.</title>
        <authorList>
            <person name="Pinder M.I.M."/>
            <person name="Kourtchenko O."/>
            <person name="Robertson E.K."/>
            <person name="Larsson T."/>
            <person name="Maumus F."/>
            <person name="Osuna-Cruz C.M."/>
            <person name="Vancaester E."/>
            <person name="Stenow R."/>
            <person name="Vandepoele K."/>
            <person name="Ploug H."/>
            <person name="Bruchert V."/>
            <person name="Godhe A."/>
            <person name="Topel M."/>
        </authorList>
    </citation>
    <scope>NUCLEOTIDE SEQUENCE</scope>
    <source>
        <strain evidence="3">R05AC</strain>
    </source>
</reference>
<feature type="transmembrane region" description="Helical" evidence="1">
    <location>
        <begin position="65"/>
        <end position="87"/>
    </location>
</feature>
<organism evidence="3 4">
    <name type="scientific">Skeletonema marinoi</name>
    <dbReference type="NCBI Taxonomy" id="267567"/>
    <lineage>
        <taxon>Eukaryota</taxon>
        <taxon>Sar</taxon>
        <taxon>Stramenopiles</taxon>
        <taxon>Ochrophyta</taxon>
        <taxon>Bacillariophyta</taxon>
        <taxon>Coscinodiscophyceae</taxon>
        <taxon>Thalassiosirophycidae</taxon>
        <taxon>Thalassiosirales</taxon>
        <taxon>Skeletonemataceae</taxon>
        <taxon>Skeletonema</taxon>
        <taxon>Skeletonema marinoi-dohrnii complex</taxon>
    </lineage>
</organism>
<dbReference type="EC" id="2.7.-.-" evidence="3"/>
<keyword evidence="1" id="KW-0812">Transmembrane</keyword>
<accession>A0AAD8Y7E6</accession>
<dbReference type="PANTHER" id="PTHR43173">
    <property type="entry name" value="ABC1 FAMILY PROTEIN"/>
    <property type="match status" value="1"/>
</dbReference>
<dbReference type="InterPro" id="IPR004147">
    <property type="entry name" value="ABC1_dom"/>
</dbReference>
<keyword evidence="1" id="KW-0472">Membrane</keyword>
<evidence type="ECO:0000313" key="4">
    <source>
        <dbReference type="Proteomes" id="UP001224775"/>
    </source>
</evidence>
<comment type="caution">
    <text evidence="3">The sequence shown here is derived from an EMBL/GenBank/DDBJ whole genome shotgun (WGS) entry which is preliminary data.</text>
</comment>
<dbReference type="CDD" id="cd05121">
    <property type="entry name" value="ABC1_ADCK3-like"/>
    <property type="match status" value="1"/>
</dbReference>
<sequence>MLFPTKNSTPRRLQSTSHLVDKINRIMCKPATHKPKMLPAFMLPSFITPPIMSSFFQGPYSKRKIVLLVFLASILLGTITFTTLYTFHRGFRRTIQFWRGMAPLIAKYKYVNFKATKIDHCSPDELEERLNVYRATTAPKLVDLILRLGGIYIKIGQVMSTIGQGLLPQQYVDALKPLQNGVPPRGYDEISRIIEKSTGKKMDDLFVDFQKKPIGSASVAQVHKATLRPKNDGDNPTPVVIKVQYPEVAELFDADLSNLEIATRLFAPENMEVTKSLRKRHENELDFRKEADNLRECTRDMQQYGVEPSLVRIPRVVDDICTQHVLAMEYLEGVSLSDAIKDEQDRVAKALGRKDGDELKTMLASKMREHFENGGGAGEGGMQMLGDKSMKIMNVLGPSATTLLRTYASVRDGIENAAISVVKFGSKLGRKDNDVGLIADSAVKKKKKINVNLGRALKTLVHVHGIQMILSGTYNADPHPGNVLLLPDGRLGLLDYGMVGKLSPKDREAVARTIVALSDNDKAATAKLYRENGYKATLQNGKDDVDDAVLHRFASFHFDKIDLSPLTLDNGEKMDIMDVFRSNREKAVPTWVEEGRRLGGLLVGVSAQAARPISLAKEWRPIAKQALRKKE</sequence>
<protein>
    <submittedName>
        <fullName evidence="3">ABC1 kinase family protein</fullName>
        <ecNumber evidence="3">2.7.-.-</ecNumber>
    </submittedName>
</protein>
<dbReference type="SUPFAM" id="SSF56112">
    <property type="entry name" value="Protein kinase-like (PK-like)"/>
    <property type="match status" value="1"/>
</dbReference>
<feature type="transmembrane region" description="Helical" evidence="1">
    <location>
        <begin position="37"/>
        <end position="56"/>
    </location>
</feature>
<evidence type="ECO:0000256" key="1">
    <source>
        <dbReference type="SAM" id="Phobius"/>
    </source>
</evidence>
<dbReference type="PANTHER" id="PTHR43173:SF34">
    <property type="entry name" value="ABC1 ATYPICAL KINASE-LIKE DOMAIN-CONTAINING PROTEIN"/>
    <property type="match status" value="1"/>
</dbReference>
<keyword evidence="1" id="KW-1133">Transmembrane helix</keyword>
<keyword evidence="3" id="KW-0808">Transferase</keyword>
<dbReference type="GO" id="GO:0016301">
    <property type="term" value="F:kinase activity"/>
    <property type="evidence" value="ECO:0007669"/>
    <property type="project" value="UniProtKB-KW"/>
</dbReference>